<dbReference type="AlphaFoldDB" id="A0A2G5VHF1"/>
<comment type="caution">
    <text evidence="3">Lacks conserved residue(s) required for the propagation of feature annotation.</text>
</comment>
<sequence length="342" mass="39447">MKLLDSLKFGAPWALLVLSIGWICYQNVQIQELQASRHKRELNSNWLPRSDDDSTIFMPIYAQVSKKHIRKVCMEHFHSLKHYRELERKEPTPSPKQSSAVVKELKRKCSAEVSFGQPVLIGERKNSDGCAYLDGGHWHVCELSHGYTMLSFKGNRRLNSSETRAVQFLPYPFDGTDNMVYNNTMYYSENDRLISYNLKSEKSNSIHLRTSLEPLYANSTSRLDVQAEEHGIWVLYRRRDENILSVSRINVHNMQIVSNWTLPSIDTSTMCNAFVRCAILYSVECDGTVTPVYDFYSHTYIQGRKTLWEGLEQPIGNVQYDPNSKSIAIYANAKIYKVPVLQ</sequence>
<comment type="caution">
    <text evidence="5">The sequence shown here is derived from an EMBL/GenBank/DDBJ whole genome shotgun (WGS) entry which is preliminary data.</text>
</comment>
<organism evidence="5 6">
    <name type="scientific">Caenorhabditis nigoni</name>
    <dbReference type="NCBI Taxonomy" id="1611254"/>
    <lineage>
        <taxon>Eukaryota</taxon>
        <taxon>Metazoa</taxon>
        <taxon>Ecdysozoa</taxon>
        <taxon>Nematoda</taxon>
        <taxon>Chromadorea</taxon>
        <taxon>Rhabditida</taxon>
        <taxon>Rhabditina</taxon>
        <taxon>Rhabditomorpha</taxon>
        <taxon>Rhabditoidea</taxon>
        <taxon>Rhabditidae</taxon>
        <taxon>Peloderinae</taxon>
        <taxon>Caenorhabditis</taxon>
    </lineage>
</organism>
<dbReference type="Proteomes" id="UP000230233">
    <property type="component" value="Chromosome I"/>
</dbReference>
<dbReference type="SMART" id="SM00284">
    <property type="entry name" value="OLF"/>
    <property type="match status" value="1"/>
</dbReference>
<comment type="subcellular location">
    <subcellularLocation>
        <location evidence="1">Secreted</location>
    </subcellularLocation>
</comment>
<dbReference type="STRING" id="1611254.A0A2G5VHF1"/>
<evidence type="ECO:0000313" key="6">
    <source>
        <dbReference type="Proteomes" id="UP000230233"/>
    </source>
</evidence>
<dbReference type="InterPro" id="IPR003112">
    <property type="entry name" value="Olfac-like_dom"/>
</dbReference>
<evidence type="ECO:0000256" key="1">
    <source>
        <dbReference type="ARBA" id="ARBA00004613"/>
    </source>
</evidence>
<gene>
    <name evidence="5" type="primary">Cni-F07A5.4</name>
    <name evidence="5" type="synonym">Cnig_chr_I.g1803</name>
    <name evidence="5" type="ORF">B9Z55_001803</name>
</gene>
<dbReference type="InterPro" id="IPR050605">
    <property type="entry name" value="Olfactomedin-like_domain"/>
</dbReference>
<reference evidence="6" key="1">
    <citation type="submission" date="2017-10" db="EMBL/GenBank/DDBJ databases">
        <title>Rapid genome shrinkage in a self-fertile nematode reveals novel sperm competition proteins.</title>
        <authorList>
            <person name="Yin D."/>
            <person name="Schwarz E.M."/>
            <person name="Thomas C.G."/>
            <person name="Felde R.L."/>
            <person name="Korf I.F."/>
            <person name="Cutter A.D."/>
            <person name="Schartner C.M."/>
            <person name="Ralston E.J."/>
            <person name="Meyer B.J."/>
            <person name="Haag E.S."/>
        </authorList>
    </citation>
    <scope>NUCLEOTIDE SEQUENCE [LARGE SCALE GENOMIC DNA]</scope>
    <source>
        <strain evidence="6">JU1422</strain>
    </source>
</reference>
<evidence type="ECO:0000313" key="5">
    <source>
        <dbReference type="EMBL" id="PIC51194.1"/>
    </source>
</evidence>
<dbReference type="OrthoDB" id="8626508at2759"/>
<accession>A0A2G5VHF1</accession>
<feature type="domain" description="Olfactomedin-like" evidence="4">
    <location>
        <begin position="108"/>
        <end position="342"/>
    </location>
</feature>
<dbReference type="PROSITE" id="PS51132">
    <property type="entry name" value="OLF"/>
    <property type="match status" value="1"/>
</dbReference>
<proteinExistence type="predicted"/>
<dbReference type="PANTHER" id="PTHR23192:SF35">
    <property type="entry name" value="OLFACTOMEDIN-LIKE DOMAIN-CONTAINING PROTEIN"/>
    <property type="match status" value="1"/>
</dbReference>
<protein>
    <recommendedName>
        <fullName evidence="4">Olfactomedin-like domain-containing protein</fullName>
    </recommendedName>
</protein>
<evidence type="ECO:0000256" key="3">
    <source>
        <dbReference type="PROSITE-ProRule" id="PRU00446"/>
    </source>
</evidence>
<keyword evidence="6" id="KW-1185">Reference proteome</keyword>
<keyword evidence="2" id="KW-0964">Secreted</keyword>
<dbReference type="GO" id="GO:0007165">
    <property type="term" value="P:signal transduction"/>
    <property type="evidence" value="ECO:0007669"/>
    <property type="project" value="TreeGrafter"/>
</dbReference>
<dbReference type="GO" id="GO:0005615">
    <property type="term" value="C:extracellular space"/>
    <property type="evidence" value="ECO:0007669"/>
    <property type="project" value="TreeGrafter"/>
</dbReference>
<evidence type="ECO:0000259" key="4">
    <source>
        <dbReference type="PROSITE" id="PS51132"/>
    </source>
</evidence>
<dbReference type="PANTHER" id="PTHR23192">
    <property type="entry name" value="OLFACTOMEDIN-RELATED"/>
    <property type="match status" value="1"/>
</dbReference>
<evidence type="ECO:0000256" key="2">
    <source>
        <dbReference type="ARBA" id="ARBA00022525"/>
    </source>
</evidence>
<dbReference type="Pfam" id="PF02191">
    <property type="entry name" value="OLF"/>
    <property type="match status" value="1"/>
</dbReference>
<name>A0A2G5VHF1_9PELO</name>
<dbReference type="EMBL" id="PDUG01000001">
    <property type="protein sequence ID" value="PIC51194.1"/>
    <property type="molecule type" value="Genomic_DNA"/>
</dbReference>